<reference evidence="1 2" key="1">
    <citation type="submission" date="2022-01" db="EMBL/GenBank/DDBJ databases">
        <title>Alkalihalobacillus sp. EGI L200015, a novel bacterium isolated from a salt lake sediment.</title>
        <authorList>
            <person name="Gao L."/>
            <person name="Fang B.-Z."/>
            <person name="Li W.-J."/>
        </authorList>
    </citation>
    <scope>NUCLEOTIDE SEQUENCE [LARGE SCALE GENOMIC DNA]</scope>
    <source>
        <strain evidence="1 2">KCTC 12718</strain>
    </source>
</reference>
<dbReference type="SUPFAM" id="SSF141251">
    <property type="entry name" value="Kinase-associated protein B-like"/>
    <property type="match status" value="1"/>
</dbReference>
<accession>A0ABS9H094</accession>
<keyword evidence="1" id="KW-0808">Transferase</keyword>
<evidence type="ECO:0000313" key="2">
    <source>
        <dbReference type="Proteomes" id="UP001649381"/>
    </source>
</evidence>
<dbReference type="GO" id="GO:0016301">
    <property type="term" value="F:kinase activity"/>
    <property type="evidence" value="ECO:0007669"/>
    <property type="project" value="UniProtKB-KW"/>
</dbReference>
<dbReference type="InterPro" id="IPR038080">
    <property type="entry name" value="KapB_sf"/>
</dbReference>
<dbReference type="SMART" id="SM01298">
    <property type="entry name" value="KapB"/>
    <property type="match status" value="1"/>
</dbReference>
<organism evidence="1 2">
    <name type="scientific">Pseudalkalibacillus berkeleyi</name>
    <dbReference type="NCBI Taxonomy" id="1069813"/>
    <lineage>
        <taxon>Bacteria</taxon>
        <taxon>Bacillati</taxon>
        <taxon>Bacillota</taxon>
        <taxon>Bacilli</taxon>
        <taxon>Bacillales</taxon>
        <taxon>Fictibacillaceae</taxon>
        <taxon>Pseudalkalibacillus</taxon>
    </lineage>
</organism>
<name>A0ABS9H094_9BACL</name>
<keyword evidence="1" id="KW-0418">Kinase</keyword>
<evidence type="ECO:0000313" key="1">
    <source>
        <dbReference type="EMBL" id="MCF6137324.1"/>
    </source>
</evidence>
<gene>
    <name evidence="1" type="ORF">L2716_06230</name>
</gene>
<dbReference type="Gene3D" id="2.30.30.430">
    <property type="entry name" value="Kinase associated protein B domain"/>
    <property type="match status" value="1"/>
</dbReference>
<dbReference type="RefSeq" id="WP_236332822.1">
    <property type="nucleotide sequence ID" value="NZ_JAKIJS010000001.1"/>
</dbReference>
<dbReference type="Pfam" id="PF08810">
    <property type="entry name" value="KapB"/>
    <property type="match status" value="1"/>
</dbReference>
<proteinExistence type="predicted"/>
<comment type="caution">
    <text evidence="1">The sequence shown here is derived from an EMBL/GenBank/DDBJ whole genome shotgun (WGS) entry which is preliminary data.</text>
</comment>
<keyword evidence="2" id="KW-1185">Reference proteome</keyword>
<dbReference type="EMBL" id="JAKIJS010000001">
    <property type="protein sequence ID" value="MCF6137324.1"/>
    <property type="molecule type" value="Genomic_DNA"/>
</dbReference>
<dbReference type="Proteomes" id="UP001649381">
    <property type="component" value="Unassembled WGS sequence"/>
</dbReference>
<sequence length="127" mass="14591">MDFKIGDYVTASYKTGRYVGEIIDFKPKIDKAVVKVLAVLTHPKQGDLHAPNQVNVQLFHERKALAYTEKALVPLTSMKGYDGEIPEYRHSLLESIQRQMKALVEDDSEYAKASYQRLEILLNEYEK</sequence>
<dbReference type="InterPro" id="IPR014916">
    <property type="entry name" value="KapB"/>
</dbReference>
<keyword evidence="1" id="KW-0449">Lipoprotein</keyword>
<protein>
    <submittedName>
        <fullName evidence="1">Kinase-associated lipoprotein B</fullName>
    </submittedName>
</protein>